<comment type="caution">
    <text evidence="1">The sequence shown here is derived from an EMBL/GenBank/DDBJ whole genome shotgun (WGS) entry which is preliminary data.</text>
</comment>
<protein>
    <submittedName>
        <fullName evidence="1">Uncharacterized protein</fullName>
    </submittedName>
</protein>
<gene>
    <name evidence="1" type="ORF">LCGC14_1687330</name>
</gene>
<dbReference type="EMBL" id="LAZR01014707">
    <property type="protein sequence ID" value="KKM16288.1"/>
    <property type="molecule type" value="Genomic_DNA"/>
</dbReference>
<proteinExistence type="predicted"/>
<accession>A0A0F9K2E7</accession>
<reference evidence="1" key="1">
    <citation type="journal article" date="2015" name="Nature">
        <title>Complex archaea that bridge the gap between prokaryotes and eukaryotes.</title>
        <authorList>
            <person name="Spang A."/>
            <person name="Saw J.H."/>
            <person name="Jorgensen S.L."/>
            <person name="Zaremba-Niedzwiedzka K."/>
            <person name="Martijn J."/>
            <person name="Lind A.E."/>
            <person name="van Eijk R."/>
            <person name="Schleper C."/>
            <person name="Guy L."/>
            <person name="Ettema T.J."/>
        </authorList>
    </citation>
    <scope>NUCLEOTIDE SEQUENCE</scope>
</reference>
<sequence length="88" mass="9553">MTIPPKRTKRGRFKKGARVLIVGAKQPLTTKGNYAGVGEPLKLATHDDKSAIGRQIDTADGGLDSRKDWVRLQSGGLTPSELLRRAND</sequence>
<evidence type="ECO:0000313" key="1">
    <source>
        <dbReference type="EMBL" id="KKM16288.1"/>
    </source>
</evidence>
<organism evidence="1">
    <name type="scientific">marine sediment metagenome</name>
    <dbReference type="NCBI Taxonomy" id="412755"/>
    <lineage>
        <taxon>unclassified sequences</taxon>
        <taxon>metagenomes</taxon>
        <taxon>ecological metagenomes</taxon>
    </lineage>
</organism>
<name>A0A0F9K2E7_9ZZZZ</name>
<dbReference type="AlphaFoldDB" id="A0A0F9K2E7"/>